<dbReference type="Proteomes" id="UP001153387">
    <property type="component" value="Unassembled WGS sequence"/>
</dbReference>
<evidence type="ECO:0000313" key="2">
    <source>
        <dbReference type="Proteomes" id="UP001153387"/>
    </source>
</evidence>
<sequence>MWTVIYIAPTAKIAERIQSRLEGEGFLVRVRAINLVKPQYEILVPSGEVQEVQEVLGSILHM</sequence>
<keyword evidence="2" id="KW-1185">Reference proteome</keyword>
<dbReference type="EMBL" id="JAPDHZ010000002">
    <property type="protein sequence ID" value="MDG0790456.1"/>
    <property type="molecule type" value="Genomic_DNA"/>
</dbReference>
<accession>A0A9X4KES9</accession>
<name>A0A9X4KES9_9BACL</name>
<dbReference type="RefSeq" id="WP_090109932.1">
    <property type="nucleotide sequence ID" value="NZ_JAPDHZ010000002.1"/>
</dbReference>
<reference evidence="1 2" key="1">
    <citation type="submission" date="2022-10" db="EMBL/GenBank/DDBJ databases">
        <title>Comparative genomic analysis of Cohnella hashimotonis sp. nov., isolated from the International Space Station.</title>
        <authorList>
            <person name="Simpson A."/>
            <person name="Venkateswaran K."/>
        </authorList>
    </citation>
    <scope>NUCLEOTIDE SEQUENCE [LARGE SCALE GENOMIC DNA]</scope>
    <source>
        <strain evidence="1 2">DSM 18997</strain>
    </source>
</reference>
<proteinExistence type="predicted"/>
<gene>
    <name evidence="1" type="ORF">OMP38_06055</name>
</gene>
<organism evidence="1 2">
    <name type="scientific">Cohnella ginsengisoli</name>
    <dbReference type="NCBI Taxonomy" id="425004"/>
    <lineage>
        <taxon>Bacteria</taxon>
        <taxon>Bacillati</taxon>
        <taxon>Bacillota</taxon>
        <taxon>Bacilli</taxon>
        <taxon>Bacillales</taxon>
        <taxon>Paenibacillaceae</taxon>
        <taxon>Cohnella</taxon>
    </lineage>
</organism>
<protein>
    <submittedName>
        <fullName evidence="1">Glutamate decarboxylase</fullName>
    </submittedName>
</protein>
<comment type="caution">
    <text evidence="1">The sequence shown here is derived from an EMBL/GenBank/DDBJ whole genome shotgun (WGS) entry which is preliminary data.</text>
</comment>
<dbReference type="AlphaFoldDB" id="A0A9X4KES9"/>
<evidence type="ECO:0000313" key="1">
    <source>
        <dbReference type="EMBL" id="MDG0790456.1"/>
    </source>
</evidence>